<organism evidence="1 2">
    <name type="scientific">Streptomyces fungicidicus</name>
    <dbReference type="NCBI Taxonomy" id="68203"/>
    <lineage>
        <taxon>Bacteria</taxon>
        <taxon>Bacillati</taxon>
        <taxon>Actinomycetota</taxon>
        <taxon>Actinomycetes</taxon>
        <taxon>Kitasatosporales</taxon>
        <taxon>Streptomycetaceae</taxon>
        <taxon>Streptomyces</taxon>
    </lineage>
</organism>
<evidence type="ECO:0000313" key="2">
    <source>
        <dbReference type="Proteomes" id="UP000556843"/>
    </source>
</evidence>
<evidence type="ECO:0000313" key="1">
    <source>
        <dbReference type="EMBL" id="NUV72908.1"/>
    </source>
</evidence>
<accession>A0ACC7XTK7</accession>
<dbReference type="EMBL" id="JAANNW010000001">
    <property type="protein sequence ID" value="NUV72908.1"/>
    <property type="molecule type" value="Genomic_DNA"/>
</dbReference>
<reference evidence="1" key="1">
    <citation type="submission" date="2020-03" db="EMBL/GenBank/DDBJ databases">
        <title>Complete genome sequence of sixteen Streptomyces strains facilitates identification of candidate genes involved in plant growth-promotion in grain legumes and cereals.</title>
        <authorList>
            <person name="Gopalakrishnan S."/>
            <person name="Thakur V."/>
            <person name="Saxena R."/>
            <person name="Vadlamudi S."/>
            <person name="Purohit S."/>
            <person name="Kumar V."/>
            <person name="Rathore A."/>
            <person name="Chitikineni A."/>
            <person name="Varshney R.K."/>
        </authorList>
    </citation>
    <scope>NUCLEOTIDE SEQUENCE</scope>
    <source>
        <strain evidence="1">CAI-93</strain>
    </source>
</reference>
<name>A0ACC7XTK7_9ACTN</name>
<gene>
    <name evidence="1" type="ORF">G6W56_01625</name>
</gene>
<protein>
    <submittedName>
        <fullName evidence="1">CHAT domain-containing protein</fullName>
    </submittedName>
</protein>
<keyword evidence="2" id="KW-1185">Reference proteome</keyword>
<comment type="caution">
    <text evidence="1">The sequence shown here is derived from an EMBL/GenBank/DDBJ whole genome shotgun (WGS) entry which is preliminary data.</text>
</comment>
<dbReference type="Proteomes" id="UP000556843">
    <property type="component" value="Unassembled WGS sequence"/>
</dbReference>
<sequence>MRLSREVTGWAFLADAEGVRHAGLAVGLAGISPFITGGGSGGSLFTRAYARGLPMLLSPDELPFSHPLSPRWCVTQDEEGVLSVRDPDGALFVHDLDVERPAGWWEAADASGSVMLVVSHVLPATDDPLGALIFETRRGKVCAGLVRFGEPDCEADGKSTVTFVIDPVGVLMELAQYVCDRIMSLDEAKRRAREVEEMRQALAEHGAMSTGAMVDLLFRDEFLDHRGLVEFMYVYWRLVAEVADTCAMEAAWRVAAFQTVEAGVQLVADRCDRVVFEESEALAARLVDELSETADLEAALLAAARLRMAIRGQEDSAADDYAREPLLTTWSARLTADLYRTWFTEEEPFQKESHRLVAEAGHLVVRALELDGGVRRRRLLALLAQILADEEGVHRGAARAALYAWHDSSADEEPDLALFLIRTADGAPPETTDGLLIGVFGTPPADFVVAHGSTVTAKVISQGLNLARERADRRLLRTVLDWAGQLDIRWASAHRRQLIEARLHVLPDDPSECPGPHQDLSVSIWEFWTPAQRSAALLHAAAHARDRGQPAWGLTFLRQAGDPRNEEVRLLTADLYYQSAEAGEPVSSPVPFPWGYYTYAALSYASLGFEELARASLVPLVQQLGNLRGDELRNALYAIIVDAPNFDTIGAPELGAILRDLVHSAVWQLTAESETLPMGLLLGLHQAGKGSELGAWWRIEGPLVLPAYIQHFLGKLRDWEEPTAAGGALLNLLNAVDADHRPGGHDNTEIARNLRWRISSFIDDELCRRSTALIDDQHIWAKAHDLLDDRTVLLTWFLPAAVNGATVLLAVTRQGRELVVHLGEGADENDDRHPDAERVEAIRTEIERDPLFGDVTPEGSRLLESAGLPLGGSELWDNWRAQGKDRILAWPHGALHYLPLPLCRRGGRLIADDWTVTTIAGLEALAPAEVPAREGRTVVLASAAGGVPFGLHAEPALEEHARKVAEVVGAEALTGRAATRDRLRAEMSVADVVHIAVHGTLDEDAPWMHCLYLAPDGDDDGRVFAYDFLDIDLRGVRLVTLAACESALGRFDRGDNVRGIPSALITAGAQAVVGCLWPVRPEPATYFYHHLHQGVARGTDPEQAFRGAQLATRAAYPPYRDWGAFTYVHGRNKGATHDRDSAARRRTRAGAYARQPSG</sequence>
<proteinExistence type="predicted"/>